<proteinExistence type="inferred from homology"/>
<evidence type="ECO:0000256" key="5">
    <source>
        <dbReference type="PIRSR" id="PIRSR602403-1"/>
    </source>
</evidence>
<dbReference type="PANTHER" id="PTHR24304:SF2">
    <property type="entry name" value="24-HYDROXYCHOLESTEROL 7-ALPHA-HYDROXYLASE"/>
    <property type="match status" value="1"/>
</dbReference>
<reference evidence="6 7" key="1">
    <citation type="submission" date="2020-03" db="EMBL/GenBank/DDBJ databases">
        <title>Draft Genome Sequence of Cudoniella acicularis.</title>
        <authorList>
            <person name="Buettner E."/>
            <person name="Kellner H."/>
        </authorList>
    </citation>
    <scope>NUCLEOTIDE SEQUENCE [LARGE SCALE GENOMIC DNA]</scope>
    <source>
        <strain evidence="6 7">DSM 108380</strain>
    </source>
</reference>
<evidence type="ECO:0000313" key="7">
    <source>
        <dbReference type="Proteomes" id="UP000566819"/>
    </source>
</evidence>
<dbReference type="InterPro" id="IPR050529">
    <property type="entry name" value="CYP450_sterol_14alpha_dmase"/>
</dbReference>
<evidence type="ECO:0000256" key="1">
    <source>
        <dbReference type="ARBA" id="ARBA00010617"/>
    </source>
</evidence>
<comment type="similarity">
    <text evidence="1">Belongs to the cytochrome P450 family.</text>
</comment>
<dbReference type="InterPro" id="IPR036396">
    <property type="entry name" value="Cyt_P450_sf"/>
</dbReference>
<keyword evidence="2 5" id="KW-0349">Heme</keyword>
<dbReference type="GO" id="GO:0016705">
    <property type="term" value="F:oxidoreductase activity, acting on paired donors, with incorporation or reduction of molecular oxygen"/>
    <property type="evidence" value="ECO:0007669"/>
    <property type="project" value="InterPro"/>
</dbReference>
<organism evidence="6 7">
    <name type="scientific">Cudoniella acicularis</name>
    <dbReference type="NCBI Taxonomy" id="354080"/>
    <lineage>
        <taxon>Eukaryota</taxon>
        <taxon>Fungi</taxon>
        <taxon>Dikarya</taxon>
        <taxon>Ascomycota</taxon>
        <taxon>Pezizomycotina</taxon>
        <taxon>Leotiomycetes</taxon>
        <taxon>Helotiales</taxon>
        <taxon>Tricladiaceae</taxon>
        <taxon>Cudoniella</taxon>
    </lineage>
</organism>
<keyword evidence="3 5" id="KW-0479">Metal-binding</keyword>
<dbReference type="Gene3D" id="1.10.630.10">
    <property type="entry name" value="Cytochrome P450"/>
    <property type="match status" value="2"/>
</dbReference>
<dbReference type="AlphaFoldDB" id="A0A8H4RSH5"/>
<sequence>MGWLRDILLVEALEPTRDLLGSTVILVLAICSLTYMVTRISWELQTQRSSPLIPKLPPTIPYAIPFLGNLPSIAINPQRFMWALNTPNPYAFRLFTSKWFVLQGSQNIAAFWKKDPQMIGLTAQIFCLKYLFGMPSSALQMYVADNSGFNENPAPQSTVSAHDRIDYHTHASLLSFTSGKHFPGFYNRWFKSFSARLQSLHNLKECIDLPDLLVLFERDFGLAVVEATCGTILERLNPNLAQDLAFYARCTPPLSKGLPRRFAPDAYSIRDKLLENIKEWHRIAKGSFKPSDVEADGDRDPFWGSEFIRSRQKMFKGFSGFDANAAAASDLGFIWALTFNIVPTMMWVVLEIHKDSMLRSRIRAELKASGLLRQLQSNDVKKILSLPRLQAHTDRVAWNTGINNSYPVDKFWAERFLFYANDPDSGPIVKSSIIQAGSLSEAQDELQKHGNQGPIFSDKSTVGYYLPYGGGARICPGRHFAKRAIMTAAAMMTGIVDIEILASEKEMEMDSRAYGLGVQRPVGRIVCKIRRWQG</sequence>
<evidence type="ECO:0008006" key="8">
    <source>
        <dbReference type="Google" id="ProtNLM"/>
    </source>
</evidence>
<comment type="caution">
    <text evidence="6">The sequence shown here is derived from an EMBL/GenBank/DDBJ whole genome shotgun (WGS) entry which is preliminary data.</text>
</comment>
<dbReference type="SUPFAM" id="SSF48264">
    <property type="entry name" value="Cytochrome P450"/>
    <property type="match status" value="1"/>
</dbReference>
<protein>
    <recommendedName>
        <fullName evidence="8">Cytochrome P450</fullName>
    </recommendedName>
</protein>
<dbReference type="Proteomes" id="UP000566819">
    <property type="component" value="Unassembled WGS sequence"/>
</dbReference>
<dbReference type="OrthoDB" id="3366823at2759"/>
<keyword evidence="4 5" id="KW-0408">Iron</keyword>
<dbReference type="InterPro" id="IPR002403">
    <property type="entry name" value="Cyt_P450_E_grp-IV"/>
</dbReference>
<dbReference type="PRINTS" id="PR00465">
    <property type="entry name" value="EP450IV"/>
</dbReference>
<accession>A0A8H4RSH5</accession>
<evidence type="ECO:0000256" key="4">
    <source>
        <dbReference type="ARBA" id="ARBA00023004"/>
    </source>
</evidence>
<evidence type="ECO:0000256" key="2">
    <source>
        <dbReference type="ARBA" id="ARBA00022617"/>
    </source>
</evidence>
<dbReference type="GO" id="GO:0020037">
    <property type="term" value="F:heme binding"/>
    <property type="evidence" value="ECO:0007669"/>
    <property type="project" value="InterPro"/>
</dbReference>
<dbReference type="EMBL" id="JAAMPI010000206">
    <property type="protein sequence ID" value="KAF4634134.1"/>
    <property type="molecule type" value="Genomic_DNA"/>
</dbReference>
<gene>
    <name evidence="6" type="ORF">G7Y89_g3983</name>
</gene>
<dbReference type="GO" id="GO:0005506">
    <property type="term" value="F:iron ion binding"/>
    <property type="evidence" value="ECO:0007669"/>
    <property type="project" value="InterPro"/>
</dbReference>
<dbReference type="GO" id="GO:0008395">
    <property type="term" value="F:steroid hydroxylase activity"/>
    <property type="evidence" value="ECO:0007669"/>
    <property type="project" value="TreeGrafter"/>
</dbReference>
<feature type="binding site" description="axial binding residue" evidence="5">
    <location>
        <position position="475"/>
    </location>
    <ligand>
        <name>heme</name>
        <dbReference type="ChEBI" id="CHEBI:30413"/>
    </ligand>
    <ligandPart>
        <name>Fe</name>
        <dbReference type="ChEBI" id="CHEBI:18248"/>
    </ligandPart>
</feature>
<comment type="cofactor">
    <cofactor evidence="5">
        <name>heme</name>
        <dbReference type="ChEBI" id="CHEBI:30413"/>
    </cofactor>
</comment>
<dbReference type="PANTHER" id="PTHR24304">
    <property type="entry name" value="CYTOCHROME P450 FAMILY 7"/>
    <property type="match status" value="1"/>
</dbReference>
<name>A0A8H4RSH5_9HELO</name>
<keyword evidence="7" id="KW-1185">Reference proteome</keyword>
<evidence type="ECO:0000313" key="6">
    <source>
        <dbReference type="EMBL" id="KAF4634134.1"/>
    </source>
</evidence>
<evidence type="ECO:0000256" key="3">
    <source>
        <dbReference type="ARBA" id="ARBA00022723"/>
    </source>
</evidence>